<proteinExistence type="predicted"/>
<reference evidence="1 2" key="1">
    <citation type="submission" date="2014-04" db="EMBL/GenBank/DDBJ databases">
        <authorList>
            <consortium name="DOE Joint Genome Institute"/>
            <person name="Kuo A."/>
            <person name="Kohler A."/>
            <person name="Costa M.D."/>
            <person name="Nagy L.G."/>
            <person name="Floudas D."/>
            <person name="Copeland A."/>
            <person name="Barry K.W."/>
            <person name="Cichocki N."/>
            <person name="Veneault-Fourrey C."/>
            <person name="LaButti K."/>
            <person name="Lindquist E.A."/>
            <person name="Lipzen A."/>
            <person name="Lundell T."/>
            <person name="Morin E."/>
            <person name="Murat C."/>
            <person name="Sun H."/>
            <person name="Tunlid A."/>
            <person name="Henrissat B."/>
            <person name="Grigoriev I.V."/>
            <person name="Hibbett D.S."/>
            <person name="Martin F."/>
            <person name="Nordberg H.P."/>
            <person name="Cantor M.N."/>
            <person name="Hua S.X."/>
        </authorList>
    </citation>
    <scope>NUCLEOTIDE SEQUENCE [LARGE SCALE GENOMIC DNA]</scope>
    <source>
        <strain evidence="1 2">Marx 270</strain>
    </source>
</reference>
<dbReference type="Proteomes" id="UP000054217">
    <property type="component" value="Unassembled WGS sequence"/>
</dbReference>
<dbReference type="HOGENOM" id="CLU_2813412_0_0_1"/>
<protein>
    <submittedName>
        <fullName evidence="1">Uncharacterized protein</fullName>
    </submittedName>
</protein>
<dbReference type="EMBL" id="KN832066">
    <property type="protein sequence ID" value="KIN95478.1"/>
    <property type="molecule type" value="Genomic_DNA"/>
</dbReference>
<name>A0A0C3NJC6_PISTI</name>
<evidence type="ECO:0000313" key="2">
    <source>
        <dbReference type="Proteomes" id="UP000054217"/>
    </source>
</evidence>
<organism evidence="1 2">
    <name type="scientific">Pisolithus tinctorius Marx 270</name>
    <dbReference type="NCBI Taxonomy" id="870435"/>
    <lineage>
        <taxon>Eukaryota</taxon>
        <taxon>Fungi</taxon>
        <taxon>Dikarya</taxon>
        <taxon>Basidiomycota</taxon>
        <taxon>Agaricomycotina</taxon>
        <taxon>Agaricomycetes</taxon>
        <taxon>Agaricomycetidae</taxon>
        <taxon>Boletales</taxon>
        <taxon>Sclerodermatineae</taxon>
        <taxon>Pisolithaceae</taxon>
        <taxon>Pisolithus</taxon>
    </lineage>
</organism>
<reference evidence="2" key="2">
    <citation type="submission" date="2015-01" db="EMBL/GenBank/DDBJ databases">
        <title>Evolutionary Origins and Diversification of the Mycorrhizal Mutualists.</title>
        <authorList>
            <consortium name="DOE Joint Genome Institute"/>
            <consortium name="Mycorrhizal Genomics Consortium"/>
            <person name="Kohler A."/>
            <person name="Kuo A."/>
            <person name="Nagy L.G."/>
            <person name="Floudas D."/>
            <person name="Copeland A."/>
            <person name="Barry K.W."/>
            <person name="Cichocki N."/>
            <person name="Veneault-Fourrey C."/>
            <person name="LaButti K."/>
            <person name="Lindquist E.A."/>
            <person name="Lipzen A."/>
            <person name="Lundell T."/>
            <person name="Morin E."/>
            <person name="Murat C."/>
            <person name="Riley R."/>
            <person name="Ohm R."/>
            <person name="Sun H."/>
            <person name="Tunlid A."/>
            <person name="Henrissat B."/>
            <person name="Grigoriev I.V."/>
            <person name="Hibbett D.S."/>
            <person name="Martin F."/>
        </authorList>
    </citation>
    <scope>NUCLEOTIDE SEQUENCE [LARGE SCALE GENOMIC DNA]</scope>
    <source>
        <strain evidence="2">Marx 270</strain>
    </source>
</reference>
<keyword evidence="2" id="KW-1185">Reference proteome</keyword>
<accession>A0A0C3NJC6</accession>
<gene>
    <name evidence="1" type="ORF">M404DRAFT_1007440</name>
</gene>
<sequence length="67" mass="7690">MFAQTELITVCTMFDHYALDVLPTYDRARNDTENDDWGIRVASRLPKYGYMKGTTLLGRNTTHTISC</sequence>
<evidence type="ECO:0000313" key="1">
    <source>
        <dbReference type="EMBL" id="KIN95478.1"/>
    </source>
</evidence>
<dbReference type="InParanoid" id="A0A0C3NJC6"/>
<feature type="non-terminal residue" evidence="1">
    <location>
        <position position="1"/>
    </location>
</feature>
<dbReference type="AlphaFoldDB" id="A0A0C3NJC6"/>